<dbReference type="SUPFAM" id="SSF88659">
    <property type="entry name" value="Sigma3 and sigma4 domains of RNA polymerase sigma factors"/>
    <property type="match status" value="1"/>
</dbReference>
<gene>
    <name evidence="8" type="ORF">K7G82_28325</name>
</gene>
<proteinExistence type="inferred from homology"/>
<keyword evidence="9" id="KW-1185">Reference proteome</keyword>
<dbReference type="Gene3D" id="1.10.1740.10">
    <property type="match status" value="1"/>
</dbReference>
<feature type="domain" description="RNA polymerase sigma factor 70 region 4 type 2" evidence="7">
    <location>
        <begin position="116"/>
        <end position="165"/>
    </location>
</feature>
<keyword evidence="3" id="KW-0731">Sigma factor</keyword>
<dbReference type="Gene3D" id="1.10.10.10">
    <property type="entry name" value="Winged helix-like DNA-binding domain superfamily/Winged helix DNA-binding domain"/>
    <property type="match status" value="1"/>
</dbReference>
<dbReference type="SUPFAM" id="SSF88946">
    <property type="entry name" value="Sigma2 domain of RNA polymerase sigma factors"/>
    <property type="match status" value="1"/>
</dbReference>
<dbReference type="InterPro" id="IPR013324">
    <property type="entry name" value="RNA_pol_sigma_r3/r4-like"/>
</dbReference>
<dbReference type="PANTHER" id="PTHR43133">
    <property type="entry name" value="RNA POLYMERASE ECF-TYPE SIGMA FACTO"/>
    <property type="match status" value="1"/>
</dbReference>
<dbReference type="InterPro" id="IPR013249">
    <property type="entry name" value="RNA_pol_sigma70_r4_t2"/>
</dbReference>
<dbReference type="InterPro" id="IPR014284">
    <property type="entry name" value="RNA_pol_sigma-70_dom"/>
</dbReference>
<evidence type="ECO:0000259" key="7">
    <source>
        <dbReference type="Pfam" id="PF08281"/>
    </source>
</evidence>
<evidence type="ECO:0000256" key="4">
    <source>
        <dbReference type="ARBA" id="ARBA00023125"/>
    </source>
</evidence>
<evidence type="ECO:0000256" key="5">
    <source>
        <dbReference type="ARBA" id="ARBA00023163"/>
    </source>
</evidence>
<dbReference type="Proteomes" id="UP000706039">
    <property type="component" value="Unassembled WGS sequence"/>
</dbReference>
<evidence type="ECO:0000256" key="3">
    <source>
        <dbReference type="ARBA" id="ARBA00023082"/>
    </source>
</evidence>
<evidence type="ECO:0000256" key="1">
    <source>
        <dbReference type="ARBA" id="ARBA00010641"/>
    </source>
</evidence>
<dbReference type="InterPro" id="IPR007627">
    <property type="entry name" value="RNA_pol_sigma70_r2"/>
</dbReference>
<sequence>MPGEGAISGENARDVIGLSREYRPALMAFFLRRIADHAEAEDLTQEVFTRLAGHPDMTMQSGSAYLFQTAANLLRDRSRRAKVRTEYRQMLSDADGLGVDPIDPFRIAAARDSIGAMRQALGEMDETTEAIFALYRLEHMSKEVIADTFGIAVRTVEKHLTRAMVLLTERFGDDR</sequence>
<reference evidence="8 9" key="1">
    <citation type="submission" date="2021-08" db="EMBL/GenBank/DDBJ databases">
        <authorList>
            <person name="Tuo L."/>
        </authorList>
    </citation>
    <scope>NUCLEOTIDE SEQUENCE [LARGE SCALE GENOMIC DNA]</scope>
    <source>
        <strain evidence="8 9">JCM 31229</strain>
    </source>
</reference>
<evidence type="ECO:0000313" key="8">
    <source>
        <dbReference type="EMBL" id="MBY8826242.1"/>
    </source>
</evidence>
<evidence type="ECO:0000259" key="6">
    <source>
        <dbReference type="Pfam" id="PF04542"/>
    </source>
</evidence>
<dbReference type="Pfam" id="PF04542">
    <property type="entry name" value="Sigma70_r2"/>
    <property type="match status" value="1"/>
</dbReference>
<dbReference type="NCBIfam" id="TIGR02937">
    <property type="entry name" value="sigma70-ECF"/>
    <property type="match status" value="1"/>
</dbReference>
<accession>A0ABS7PY11</accession>
<name>A0ABS7PY11_9SPHN</name>
<dbReference type="InterPro" id="IPR036388">
    <property type="entry name" value="WH-like_DNA-bd_sf"/>
</dbReference>
<keyword evidence="5" id="KW-0804">Transcription</keyword>
<dbReference type="InterPro" id="IPR013325">
    <property type="entry name" value="RNA_pol_sigma_r2"/>
</dbReference>
<comment type="similarity">
    <text evidence="1">Belongs to the sigma-70 factor family. ECF subfamily.</text>
</comment>
<keyword evidence="4" id="KW-0238">DNA-binding</keyword>
<dbReference type="RefSeq" id="WP_222993700.1">
    <property type="nucleotide sequence ID" value="NZ_JAINVV010000015.1"/>
</dbReference>
<organism evidence="8 9">
    <name type="scientific">Sphingomonas colocasiae</name>
    <dbReference type="NCBI Taxonomy" id="1848973"/>
    <lineage>
        <taxon>Bacteria</taxon>
        <taxon>Pseudomonadati</taxon>
        <taxon>Pseudomonadota</taxon>
        <taxon>Alphaproteobacteria</taxon>
        <taxon>Sphingomonadales</taxon>
        <taxon>Sphingomonadaceae</taxon>
        <taxon>Sphingomonas</taxon>
    </lineage>
</organism>
<dbReference type="PANTHER" id="PTHR43133:SF8">
    <property type="entry name" value="RNA POLYMERASE SIGMA FACTOR HI_1459-RELATED"/>
    <property type="match status" value="1"/>
</dbReference>
<comment type="caution">
    <text evidence="8">The sequence shown here is derived from an EMBL/GenBank/DDBJ whole genome shotgun (WGS) entry which is preliminary data.</text>
</comment>
<dbReference type="EMBL" id="JAINVV010000015">
    <property type="protein sequence ID" value="MBY8826242.1"/>
    <property type="molecule type" value="Genomic_DNA"/>
</dbReference>
<feature type="domain" description="RNA polymerase sigma-70 region 2" evidence="6">
    <location>
        <begin position="20"/>
        <end position="82"/>
    </location>
</feature>
<evidence type="ECO:0000313" key="9">
    <source>
        <dbReference type="Proteomes" id="UP000706039"/>
    </source>
</evidence>
<dbReference type="InterPro" id="IPR039425">
    <property type="entry name" value="RNA_pol_sigma-70-like"/>
</dbReference>
<protein>
    <submittedName>
        <fullName evidence="8">Sigma-70 family RNA polymerase sigma factor</fullName>
    </submittedName>
</protein>
<keyword evidence="2" id="KW-0805">Transcription regulation</keyword>
<dbReference type="Pfam" id="PF08281">
    <property type="entry name" value="Sigma70_r4_2"/>
    <property type="match status" value="1"/>
</dbReference>
<evidence type="ECO:0000256" key="2">
    <source>
        <dbReference type="ARBA" id="ARBA00023015"/>
    </source>
</evidence>